<organism evidence="2 3">
    <name type="scientific">Ogataea polymorpha</name>
    <dbReference type="NCBI Taxonomy" id="460523"/>
    <lineage>
        <taxon>Eukaryota</taxon>
        <taxon>Fungi</taxon>
        <taxon>Dikarya</taxon>
        <taxon>Ascomycota</taxon>
        <taxon>Saccharomycotina</taxon>
        <taxon>Pichiomycetes</taxon>
        <taxon>Pichiales</taxon>
        <taxon>Pichiaceae</taxon>
        <taxon>Ogataea</taxon>
    </lineage>
</organism>
<dbReference type="PANTHER" id="PTHR28047">
    <property type="entry name" value="PROTEIN DCG1"/>
    <property type="match status" value="1"/>
</dbReference>
<gene>
    <name evidence="2" type="ORF">OGATHE_004621</name>
</gene>
<dbReference type="InterPro" id="IPR015942">
    <property type="entry name" value="Asp/Glu/hydantoin_racemase"/>
</dbReference>
<dbReference type="AlphaFoldDB" id="A0A9P8P0G8"/>
<evidence type="ECO:0000313" key="2">
    <source>
        <dbReference type="EMBL" id="KAH3663045.1"/>
    </source>
</evidence>
<dbReference type="EMBL" id="JAEUBD010001266">
    <property type="protein sequence ID" value="KAH3663045.1"/>
    <property type="molecule type" value="Genomic_DNA"/>
</dbReference>
<reference evidence="2" key="2">
    <citation type="submission" date="2021-01" db="EMBL/GenBank/DDBJ databases">
        <authorList>
            <person name="Schikora-Tamarit M.A."/>
        </authorList>
    </citation>
    <scope>NUCLEOTIDE SEQUENCE</scope>
    <source>
        <strain evidence="2">NCAIM Y.01608</strain>
    </source>
</reference>
<dbReference type="InterPro" id="IPR053714">
    <property type="entry name" value="Iso_Racemase_Enz_sf"/>
</dbReference>
<sequence>MELLVINPNSSQSITDNLKNVVRPIPEFKFDFFTGPPSAPSSINNSHDGEVSAKACLEKLKSDSAYLKYDGYLVCCYSDHPLVGGLRELVSVPVMGIFQASLLYSLNYATEATKVGILTSNKSWEQILDDSLLDFFDSKSIPKFMTPTLAADVDVLKLTDPENYAKIKKKIGVLIAQNAKIILLGCAGLSSLDRKFKQDFPDIEFVDSVKIGVELLAAHVRFASN</sequence>
<dbReference type="Pfam" id="PF01177">
    <property type="entry name" value="Asp_Glu_race"/>
    <property type="match status" value="1"/>
</dbReference>
<comment type="similarity">
    <text evidence="1">Belongs to the HyuE racemase family.</text>
</comment>
<dbReference type="InterPro" id="IPR052186">
    <property type="entry name" value="Hydantoin_racemase-like"/>
</dbReference>
<dbReference type="Proteomes" id="UP000788993">
    <property type="component" value="Unassembled WGS sequence"/>
</dbReference>
<dbReference type="Gene3D" id="3.40.50.12500">
    <property type="match status" value="1"/>
</dbReference>
<name>A0A9P8P0G8_9ASCO</name>
<proteinExistence type="inferred from homology"/>
<protein>
    <recommendedName>
        <fullName evidence="4">Protein DCG1</fullName>
    </recommendedName>
</protein>
<evidence type="ECO:0000256" key="1">
    <source>
        <dbReference type="ARBA" id="ARBA00038414"/>
    </source>
</evidence>
<accession>A0A9P8P0G8</accession>
<dbReference type="PANTHER" id="PTHR28047:SF5">
    <property type="entry name" value="PROTEIN DCG1"/>
    <property type="match status" value="1"/>
</dbReference>
<keyword evidence="3" id="KW-1185">Reference proteome</keyword>
<evidence type="ECO:0000313" key="3">
    <source>
        <dbReference type="Proteomes" id="UP000788993"/>
    </source>
</evidence>
<evidence type="ECO:0008006" key="4">
    <source>
        <dbReference type="Google" id="ProtNLM"/>
    </source>
</evidence>
<reference evidence="2" key="1">
    <citation type="journal article" date="2021" name="Open Biol.">
        <title>Shared evolutionary footprints suggest mitochondrial oxidative damage underlies multiple complex I losses in fungi.</title>
        <authorList>
            <person name="Schikora-Tamarit M.A."/>
            <person name="Marcet-Houben M."/>
            <person name="Nosek J."/>
            <person name="Gabaldon T."/>
        </authorList>
    </citation>
    <scope>NUCLEOTIDE SEQUENCE</scope>
    <source>
        <strain evidence="2">NCAIM Y.01608</strain>
    </source>
</reference>
<comment type="caution">
    <text evidence="2">The sequence shown here is derived from an EMBL/GenBank/DDBJ whole genome shotgun (WGS) entry which is preliminary data.</text>
</comment>
<dbReference type="GO" id="GO:0047661">
    <property type="term" value="F:amino-acid racemase activity"/>
    <property type="evidence" value="ECO:0007669"/>
    <property type="project" value="InterPro"/>
</dbReference>